<comment type="caution">
    <text evidence="7">The sequence shown here is derived from an EMBL/GenBank/DDBJ whole genome shotgun (WGS) entry which is preliminary data.</text>
</comment>
<dbReference type="InterPro" id="IPR008974">
    <property type="entry name" value="TRAF-like"/>
</dbReference>
<comment type="pathway">
    <text evidence="5">Protein modification; protein ubiquitination.</text>
</comment>
<keyword evidence="8" id="KW-1185">Reference proteome</keyword>
<dbReference type="InterPro" id="IPR004162">
    <property type="entry name" value="SINA-like_animal"/>
</dbReference>
<sequence>MELNGHKRRLAWEASTRSIHDCVESTISTSDCLIFDSNTAQRFSENGNLSINVTISFITTGK</sequence>
<evidence type="ECO:0000256" key="1">
    <source>
        <dbReference type="ARBA" id="ARBA00009119"/>
    </source>
</evidence>
<comment type="domain">
    <text evidence="5">The SBD domain (substrate-binding domain) mediates the interaction with substrate proteins. It is related to the TRAF family.</text>
</comment>
<dbReference type="Gene3D" id="2.60.210.10">
    <property type="entry name" value="Apoptosis, Tumor Necrosis Factor Receptor Associated Protein 2, Chain A"/>
    <property type="match status" value="1"/>
</dbReference>
<evidence type="ECO:0000313" key="7">
    <source>
        <dbReference type="EMBL" id="VEL23720.1"/>
    </source>
</evidence>
<dbReference type="SUPFAM" id="SSF49599">
    <property type="entry name" value="TRAF domain-like"/>
    <property type="match status" value="1"/>
</dbReference>
<proteinExistence type="inferred from homology"/>
<keyword evidence="2 5" id="KW-0479">Metal-binding</keyword>
<dbReference type="OrthoDB" id="941555at2759"/>
<dbReference type="PANTHER" id="PTHR45877:SF2">
    <property type="entry name" value="E3 UBIQUITIN-PROTEIN LIGASE SINA-RELATED"/>
    <property type="match status" value="1"/>
</dbReference>
<evidence type="ECO:0000259" key="6">
    <source>
        <dbReference type="Pfam" id="PF03145"/>
    </source>
</evidence>
<keyword evidence="4 5" id="KW-0862">Zinc</keyword>
<evidence type="ECO:0000313" key="8">
    <source>
        <dbReference type="Proteomes" id="UP000784294"/>
    </source>
</evidence>
<reference evidence="7" key="1">
    <citation type="submission" date="2018-11" db="EMBL/GenBank/DDBJ databases">
        <authorList>
            <consortium name="Pathogen Informatics"/>
        </authorList>
    </citation>
    <scope>NUCLEOTIDE SEQUENCE</scope>
</reference>
<name>A0A3S5CIA4_9PLAT</name>
<dbReference type="PANTHER" id="PTHR45877">
    <property type="entry name" value="E3 UBIQUITIN-PROTEIN LIGASE SIAH2"/>
    <property type="match status" value="1"/>
</dbReference>
<feature type="domain" description="Seven-in-absentia protein TRAF-like" evidence="6">
    <location>
        <begin position="1"/>
        <end position="54"/>
    </location>
</feature>
<keyword evidence="5" id="KW-0833">Ubl conjugation pathway</keyword>
<dbReference type="GO" id="GO:0008270">
    <property type="term" value="F:zinc ion binding"/>
    <property type="evidence" value="ECO:0007669"/>
    <property type="project" value="UniProtKB-KW"/>
</dbReference>
<protein>
    <recommendedName>
        <fullName evidence="5">E3 ubiquitin-protein ligase</fullName>
        <ecNumber evidence="5">2.3.2.27</ecNumber>
    </recommendedName>
</protein>
<dbReference type="Proteomes" id="UP000784294">
    <property type="component" value="Unassembled WGS sequence"/>
</dbReference>
<dbReference type="GO" id="GO:0061630">
    <property type="term" value="F:ubiquitin protein ligase activity"/>
    <property type="evidence" value="ECO:0007669"/>
    <property type="project" value="UniProtKB-EC"/>
</dbReference>
<dbReference type="EMBL" id="CAAALY010063462">
    <property type="protein sequence ID" value="VEL23720.1"/>
    <property type="molecule type" value="Genomic_DNA"/>
</dbReference>
<dbReference type="GO" id="GO:0005737">
    <property type="term" value="C:cytoplasm"/>
    <property type="evidence" value="ECO:0007669"/>
    <property type="project" value="InterPro"/>
</dbReference>
<dbReference type="Pfam" id="PF03145">
    <property type="entry name" value="Sina_TRAF"/>
    <property type="match status" value="1"/>
</dbReference>
<dbReference type="GO" id="GO:0016567">
    <property type="term" value="P:protein ubiquitination"/>
    <property type="evidence" value="ECO:0007669"/>
    <property type="project" value="UniProtKB-UniPathway"/>
</dbReference>
<keyword evidence="3 5" id="KW-0863">Zinc-finger</keyword>
<dbReference type="InterPro" id="IPR018121">
    <property type="entry name" value="7-in-absentia-prot_TRAF-dom"/>
</dbReference>
<comment type="catalytic activity">
    <reaction evidence="5">
        <text>S-ubiquitinyl-[E2 ubiquitin-conjugating enzyme]-L-cysteine + [acceptor protein]-L-lysine = [E2 ubiquitin-conjugating enzyme]-L-cysteine + N(6)-ubiquitinyl-[acceptor protein]-L-lysine.</text>
        <dbReference type="EC" id="2.3.2.27"/>
    </reaction>
</comment>
<evidence type="ECO:0000256" key="2">
    <source>
        <dbReference type="ARBA" id="ARBA00022723"/>
    </source>
</evidence>
<evidence type="ECO:0000256" key="3">
    <source>
        <dbReference type="ARBA" id="ARBA00022771"/>
    </source>
</evidence>
<comment type="domain">
    <text evidence="5">The RING-type zinc finger domain is essential for ubiquitin ligase activity.</text>
</comment>
<evidence type="ECO:0000256" key="5">
    <source>
        <dbReference type="RuleBase" id="RU201113"/>
    </source>
</evidence>
<comment type="function">
    <text evidence="5">E3 ubiquitin-protein ligase that mediates ubiquitination and subsequent proteasomal degradation of target proteins. E3 ubiquitin ligases accept ubiquitin from an E2 ubiquitin-conjugating enzyme in the form of a thioester and then directly transfers the ubiquitin to targeted substrates.</text>
</comment>
<gene>
    <name evidence="7" type="ORF">PXEA_LOCUS17160</name>
</gene>
<dbReference type="EC" id="2.3.2.27" evidence="5"/>
<organism evidence="7 8">
    <name type="scientific">Protopolystoma xenopodis</name>
    <dbReference type="NCBI Taxonomy" id="117903"/>
    <lineage>
        <taxon>Eukaryota</taxon>
        <taxon>Metazoa</taxon>
        <taxon>Spiralia</taxon>
        <taxon>Lophotrochozoa</taxon>
        <taxon>Platyhelminthes</taxon>
        <taxon>Monogenea</taxon>
        <taxon>Polyopisthocotylea</taxon>
        <taxon>Polystomatidea</taxon>
        <taxon>Polystomatidae</taxon>
        <taxon>Protopolystoma</taxon>
    </lineage>
</organism>
<evidence type="ECO:0000256" key="4">
    <source>
        <dbReference type="ARBA" id="ARBA00022833"/>
    </source>
</evidence>
<accession>A0A3S5CIA4</accession>
<dbReference type="GO" id="GO:0043161">
    <property type="term" value="P:proteasome-mediated ubiquitin-dependent protein catabolic process"/>
    <property type="evidence" value="ECO:0007669"/>
    <property type="project" value="TreeGrafter"/>
</dbReference>
<dbReference type="UniPathway" id="UPA00143"/>
<comment type="similarity">
    <text evidence="1 5">Belongs to the SINA (Seven in absentia) family.</text>
</comment>
<dbReference type="GO" id="GO:0031624">
    <property type="term" value="F:ubiquitin conjugating enzyme binding"/>
    <property type="evidence" value="ECO:0007669"/>
    <property type="project" value="TreeGrafter"/>
</dbReference>
<dbReference type="AlphaFoldDB" id="A0A3S5CIA4"/>